<organism evidence="2">
    <name type="scientific">marine metagenome</name>
    <dbReference type="NCBI Taxonomy" id="408172"/>
    <lineage>
        <taxon>unclassified sequences</taxon>
        <taxon>metagenomes</taxon>
        <taxon>ecological metagenomes</taxon>
    </lineage>
</organism>
<dbReference type="Pfam" id="PF14667">
    <property type="entry name" value="Polysacc_synt_C"/>
    <property type="match status" value="1"/>
</dbReference>
<dbReference type="InterPro" id="IPR011051">
    <property type="entry name" value="RmlC_Cupin_sf"/>
</dbReference>
<name>A0A383AFX5_9ZZZZ</name>
<accession>A0A383AFX5</accession>
<proteinExistence type="predicted"/>
<reference evidence="2" key="1">
    <citation type="submission" date="2018-05" db="EMBL/GenBank/DDBJ databases">
        <authorList>
            <person name="Lanie J.A."/>
            <person name="Ng W.-L."/>
            <person name="Kazmierczak K.M."/>
            <person name="Andrzejewski T.M."/>
            <person name="Davidsen T.M."/>
            <person name="Wayne K.J."/>
            <person name="Tettelin H."/>
            <person name="Glass J.I."/>
            <person name="Rusch D."/>
            <person name="Podicherti R."/>
            <person name="Tsui H.-C.T."/>
            <person name="Winkler M.E."/>
        </authorList>
    </citation>
    <scope>NUCLEOTIDE SEQUENCE</scope>
</reference>
<sequence length="136" mass="15243">MKIKTIWDVSDGPLEFHTDERGMIVDLFYNDNIDHVAVVDSQPGVLRGNHYHKKTTQHMLMTKGSLDYWYKPVDSDEPAKVVHAETGTLVTTPPNEIHALIIGAEGNQFVVFSQGARGGKDYESDTFRVNNIVGEK</sequence>
<dbReference type="InterPro" id="IPR029303">
    <property type="entry name" value="CapF_C"/>
</dbReference>
<dbReference type="InterPro" id="IPR014710">
    <property type="entry name" value="RmlC-like_jellyroll"/>
</dbReference>
<dbReference type="Gene3D" id="2.60.120.10">
    <property type="entry name" value="Jelly Rolls"/>
    <property type="match status" value="1"/>
</dbReference>
<evidence type="ECO:0000313" key="2">
    <source>
        <dbReference type="EMBL" id="SVE06501.1"/>
    </source>
</evidence>
<feature type="domain" description="Capsular polysaccharide assembling protein CapF C-terminal" evidence="1">
    <location>
        <begin position="17"/>
        <end position="106"/>
    </location>
</feature>
<dbReference type="SUPFAM" id="SSF51182">
    <property type="entry name" value="RmlC-like cupins"/>
    <property type="match status" value="1"/>
</dbReference>
<protein>
    <recommendedName>
        <fullName evidence="1">Capsular polysaccharide assembling protein CapF C-terminal domain-containing protein</fullName>
    </recommendedName>
</protein>
<evidence type="ECO:0000259" key="1">
    <source>
        <dbReference type="Pfam" id="PF14667"/>
    </source>
</evidence>
<gene>
    <name evidence="2" type="ORF">METZ01_LOCUS459355</name>
</gene>
<dbReference type="AlphaFoldDB" id="A0A383AFX5"/>
<dbReference type="EMBL" id="UINC01191725">
    <property type="protein sequence ID" value="SVE06501.1"/>
    <property type="molecule type" value="Genomic_DNA"/>
</dbReference>